<dbReference type="GO" id="GO:0000390">
    <property type="term" value="P:spliceosomal complex disassembly"/>
    <property type="evidence" value="ECO:0000318"/>
    <property type="project" value="GO_Central"/>
</dbReference>
<reference evidence="4 5" key="2">
    <citation type="journal article" date="2007" name="Genome Biol.">
        <title>Assembly of the Candida albicans genome into sixteen supercontigs aligned on the eight chromosomes.</title>
        <authorList>
            <person name="van het Hoog M."/>
            <person name="Rast T.J."/>
            <person name="Martchenko M."/>
            <person name="Grindle S."/>
            <person name="Dignard D."/>
            <person name="Hogues H."/>
            <person name="Cuomo C."/>
            <person name="Berriman M."/>
            <person name="Scherer S."/>
            <person name="Magee B.B."/>
            <person name="Whiteway M."/>
            <person name="Chibana H."/>
            <person name="Nantel A."/>
            <person name="Magee P.T."/>
        </authorList>
    </citation>
    <scope>GENOME REANNOTATION</scope>
    <source>
        <strain evidence="5">SC5314 / ATCC MYA-2876</strain>
    </source>
</reference>
<evidence type="ECO:0000313" key="3">
    <source>
        <dbReference type="CGD" id="CAL0000199681"/>
    </source>
</evidence>
<dbReference type="KEGG" id="cal:CAALFM_C102900CA"/>
<accession>A0A1D8PCV3</accession>
<dbReference type="EMBL" id="CP017623">
    <property type="protein sequence ID" value="AOW25971.1"/>
    <property type="molecule type" value="Genomic_DNA"/>
</dbReference>
<protein>
    <submittedName>
        <fullName evidence="4">mRNA splicing protein</fullName>
    </submittedName>
</protein>
<dbReference type="GO" id="GO:0003676">
    <property type="term" value="F:nucleic acid binding"/>
    <property type="evidence" value="ECO:0007669"/>
    <property type="project" value="InterPro"/>
</dbReference>
<evidence type="ECO:0000313" key="4">
    <source>
        <dbReference type="EMBL" id="AOW25971.1"/>
    </source>
</evidence>
<keyword evidence="5" id="KW-1185">Reference proteome</keyword>
<dbReference type="Pfam" id="PF01585">
    <property type="entry name" value="G-patch"/>
    <property type="match status" value="1"/>
</dbReference>
<feature type="compositionally biased region" description="Acidic residues" evidence="1">
    <location>
        <begin position="40"/>
        <end position="56"/>
    </location>
</feature>
<dbReference type="STRING" id="237561.A0A1D8PCV3"/>
<feature type="domain" description="G-patch" evidence="2">
    <location>
        <begin position="83"/>
        <end position="129"/>
    </location>
</feature>
<reference evidence="4 5" key="1">
    <citation type="journal article" date="2004" name="Proc. Natl. Acad. Sci. U.S.A.">
        <title>The diploid genome sequence of Candida albicans.</title>
        <authorList>
            <person name="Jones T."/>
            <person name="Federspiel N.A."/>
            <person name="Chibana H."/>
            <person name="Dungan J."/>
            <person name="Kalman S."/>
            <person name="Magee B.B."/>
            <person name="Newport G."/>
            <person name="Thorstenson Y.R."/>
            <person name="Agabian N."/>
            <person name="Magee P.T."/>
            <person name="Davis R.W."/>
            <person name="Scherer S."/>
        </authorList>
    </citation>
    <scope>NUCLEOTIDE SEQUENCE [LARGE SCALE GENOMIC DNA]</scope>
    <source>
        <strain evidence="5">SC5314 / ATCC MYA-2876</strain>
    </source>
</reference>
<dbReference type="InterPro" id="IPR000467">
    <property type="entry name" value="G_patch_dom"/>
</dbReference>
<dbReference type="CGD" id="CAL0000199681">
    <property type="gene designation" value="orf19.10497"/>
</dbReference>
<dbReference type="eggNOG" id="KOG2184">
    <property type="taxonomic scope" value="Eukaryota"/>
</dbReference>
<evidence type="ECO:0000259" key="2">
    <source>
        <dbReference type="PROSITE" id="PS50174"/>
    </source>
</evidence>
<dbReference type="RefSeq" id="XP_721479.2">
    <property type="nucleotide sequence ID" value="XM_716386.2"/>
</dbReference>
<gene>
    <name evidence="4" type="ordered locus">CAALFM_C102900CA</name>
    <name evidence="3" type="ordered locus">orf19.10497</name>
</gene>
<dbReference type="PANTHER" id="PTHR23329">
    <property type="entry name" value="TUFTELIN-INTERACTING PROTEIN 11-RELATED"/>
    <property type="match status" value="1"/>
</dbReference>
<dbReference type="InParanoid" id="A0A1D8PCV3"/>
<dbReference type="PANTHER" id="PTHR23329:SF1">
    <property type="entry name" value="TUFTELIN-INTERACTING PROTEIN 11"/>
    <property type="match status" value="1"/>
</dbReference>
<name>A0A1D8PCV3_CANAL</name>
<dbReference type="GO" id="GO:0071008">
    <property type="term" value="C:U2-type post-mRNA release spliceosomal complex"/>
    <property type="evidence" value="ECO:0000318"/>
    <property type="project" value="GO_Central"/>
</dbReference>
<proteinExistence type="predicted"/>
<dbReference type="InterPro" id="IPR045211">
    <property type="entry name" value="TFP11/STIP/Ntr1"/>
</dbReference>
<evidence type="ECO:0000313" key="5">
    <source>
        <dbReference type="Proteomes" id="UP000000559"/>
    </source>
</evidence>
<dbReference type="SMR" id="A0A1D8PCV3"/>
<dbReference type="PROSITE" id="PS50174">
    <property type="entry name" value="G_PATCH"/>
    <property type="match status" value="1"/>
</dbReference>
<dbReference type="VEuPathDB" id="FungiDB:C1_02900C_A"/>
<feature type="region of interest" description="Disordered" evidence="1">
    <location>
        <begin position="38"/>
        <end position="76"/>
    </location>
</feature>
<reference evidence="4 5" key="3">
    <citation type="journal article" date="2013" name="Genome Biol.">
        <title>Assembly of a phased diploid Candida albicans genome facilitates allele-specific measurements and provides a simple model for repeat and indel structure.</title>
        <authorList>
            <person name="Muzzey D."/>
            <person name="Schwartz K."/>
            <person name="Weissman J.S."/>
            <person name="Sherlock G."/>
        </authorList>
    </citation>
    <scope>NUCLEOTIDE SEQUENCE [LARGE SCALE GENOMIC DNA]</scope>
    <source>
        <strain evidence="5">SC5314 / ATCC MYA-2876</strain>
    </source>
</reference>
<dbReference type="SMART" id="SM00443">
    <property type="entry name" value="G_patch"/>
    <property type="match status" value="1"/>
</dbReference>
<dbReference type="OrthoDB" id="4822at2759"/>
<dbReference type="GeneID" id="3636869"/>
<organism evidence="4 5">
    <name type="scientific">Candida albicans (strain SC5314 / ATCC MYA-2876)</name>
    <name type="common">Yeast</name>
    <dbReference type="NCBI Taxonomy" id="237561"/>
    <lineage>
        <taxon>Eukaryota</taxon>
        <taxon>Fungi</taxon>
        <taxon>Dikarya</taxon>
        <taxon>Ascomycota</taxon>
        <taxon>Saccharomycotina</taxon>
        <taxon>Pichiomycetes</taxon>
        <taxon>Debaryomycetaceae</taxon>
        <taxon>Candida/Lodderomyces clade</taxon>
        <taxon>Candida</taxon>
    </lineage>
</organism>
<dbReference type="AlphaFoldDB" id="A0A1D8PCV3"/>
<dbReference type="Proteomes" id="UP000000559">
    <property type="component" value="Chromosome 1"/>
</dbReference>
<sequence length="725" mass="83884">MPGNVHNSDFSFKKSDSFNEFNTKNTMSMGSMMMAAIYDEYSDIEEEDQEEEEEAEEKQADQPNSQPFYEGKLNDDTSDNFQKYGIGAKLLMKMGYQKGKGLGVNQEGIINPIETKLRPKGLGVGAVKEKADNNYSDSDKDDLAIDFENKSTKTTASSLSDKLYDTILRFEKLNVNIPSHVKHFLDQRLSLSDESFVSKAEVLLGSLNDIYGEVTKIIDRENIIDYSIKELEKTNESTAIENLQKINQILRTFSSSEITYEEASKMILTDFKSEPSAALAYLSLRRDQLEQLTDVAFSDLSCQKEKVIPILHSIRNEFRQFSTEVSTAHLDKYLYNKYSKIIKKILYCAPTDDEDEYKDISNHEVLLSVLSLWESSPIFVFQDKRMTQLATNIIVPYLRSELNILENDNSTMYSLPEYLLDYIAIFCNDELGTFEQVFTEYVDRYQNFLDVEAPSSLWNFLTSERKVEQVFTIIDEFNHNWAPAVTKFLPRKIEKFYNTFFRSFAKWLEGISFGGADDDITRVDNAFVLLKYVEHKDLLSLLQFRIFNRWLQTFLQSFTNEPHNVPKWYSFWYSYFANKLQECDNITSETINWYLNKALDIIEAKFETSVCESVPKLNGKMLPNCEELINNSRNIKSTVNGIPSYQLITSFKDVVSQFCLQNNILMKPLKDELSLQKGFPVYQFSQNDLSNKKICGYIDDDVLWVGKIDDQEFVPINLENLTNYI</sequence>
<evidence type="ECO:0000256" key="1">
    <source>
        <dbReference type="SAM" id="MobiDB-lite"/>
    </source>
</evidence>